<dbReference type="Proteomes" id="UP000675781">
    <property type="component" value="Unassembled WGS sequence"/>
</dbReference>
<dbReference type="Gene3D" id="3.40.630.30">
    <property type="match status" value="1"/>
</dbReference>
<keyword evidence="2" id="KW-0012">Acyltransferase</keyword>
<dbReference type="Pfam" id="PF13508">
    <property type="entry name" value="Acetyltransf_7"/>
    <property type="match status" value="1"/>
</dbReference>
<evidence type="ECO:0000313" key="3">
    <source>
        <dbReference type="Proteomes" id="UP000675781"/>
    </source>
</evidence>
<name>A0A941EXK1_9ACTN</name>
<accession>A0A941EXK1</accession>
<proteinExistence type="predicted"/>
<dbReference type="RefSeq" id="WP_212533515.1">
    <property type="nucleotide sequence ID" value="NZ_JAGSOG010000373.1"/>
</dbReference>
<dbReference type="GO" id="GO:0016747">
    <property type="term" value="F:acyltransferase activity, transferring groups other than amino-acyl groups"/>
    <property type="evidence" value="ECO:0007669"/>
    <property type="project" value="InterPro"/>
</dbReference>
<protein>
    <submittedName>
        <fullName evidence="2">GNAT family N-acetyltransferase</fullName>
        <ecNumber evidence="2">2.3.1.-</ecNumber>
    </submittedName>
</protein>
<dbReference type="SUPFAM" id="SSF55729">
    <property type="entry name" value="Acyl-CoA N-acyltransferases (Nat)"/>
    <property type="match status" value="1"/>
</dbReference>
<feature type="domain" description="N-acetyltransferase" evidence="1">
    <location>
        <begin position="16"/>
        <end position="174"/>
    </location>
</feature>
<dbReference type="EC" id="2.3.1.-" evidence="2"/>
<dbReference type="AlphaFoldDB" id="A0A941EXK1"/>
<keyword evidence="2" id="KW-0808">Transferase</keyword>
<evidence type="ECO:0000313" key="2">
    <source>
        <dbReference type="EMBL" id="MBR7839071.1"/>
    </source>
</evidence>
<dbReference type="InterPro" id="IPR016181">
    <property type="entry name" value="Acyl_CoA_acyltransferase"/>
</dbReference>
<comment type="caution">
    <text evidence="2">The sequence shown here is derived from an EMBL/GenBank/DDBJ whole genome shotgun (WGS) entry which is preliminary data.</text>
</comment>
<dbReference type="InterPro" id="IPR000182">
    <property type="entry name" value="GNAT_dom"/>
</dbReference>
<dbReference type="CDD" id="cd04301">
    <property type="entry name" value="NAT_SF"/>
    <property type="match status" value="1"/>
</dbReference>
<dbReference type="EMBL" id="JAGSOG010000373">
    <property type="protein sequence ID" value="MBR7839071.1"/>
    <property type="molecule type" value="Genomic_DNA"/>
</dbReference>
<sequence length="174" mass="19311">MTLQGRQDPAVSPWHVTSGEQAPETVERLLRSLPEWFGIDSSIVEYVEHAHRLSTYLAWADRAPGDGAEDGERAAVGVILVARHFPGAAEVYLMAVDSALHRQGVGRSLVRAVEADLIADGVSLLQVKTLGPSRADPHYDRTREFYTSMGFRPLEEIHELWPENPCLVMVKVLQ</sequence>
<reference evidence="2" key="1">
    <citation type="submission" date="2021-04" db="EMBL/GenBank/DDBJ databases">
        <title>Genome based classification of Actinospica acidithermotolerans sp. nov., an actinobacterium isolated from an Indonesian hot spring.</title>
        <authorList>
            <person name="Kusuma A.B."/>
            <person name="Putra K.E."/>
            <person name="Nafisah S."/>
            <person name="Loh J."/>
            <person name="Nouioui I."/>
            <person name="Goodfellow M."/>
        </authorList>
    </citation>
    <scope>NUCLEOTIDE SEQUENCE</scope>
    <source>
        <strain evidence="2">CSCA 57</strain>
    </source>
</reference>
<keyword evidence="3" id="KW-1185">Reference proteome</keyword>
<organism evidence="2 3">
    <name type="scientific">Actinospica durhamensis</name>
    <dbReference type="NCBI Taxonomy" id="1508375"/>
    <lineage>
        <taxon>Bacteria</taxon>
        <taxon>Bacillati</taxon>
        <taxon>Actinomycetota</taxon>
        <taxon>Actinomycetes</taxon>
        <taxon>Catenulisporales</taxon>
        <taxon>Actinospicaceae</taxon>
        <taxon>Actinospica</taxon>
    </lineage>
</organism>
<dbReference type="PROSITE" id="PS51186">
    <property type="entry name" value="GNAT"/>
    <property type="match status" value="1"/>
</dbReference>
<evidence type="ECO:0000259" key="1">
    <source>
        <dbReference type="PROSITE" id="PS51186"/>
    </source>
</evidence>
<gene>
    <name evidence="2" type="ORF">KDL01_37745</name>
</gene>